<protein>
    <submittedName>
        <fullName evidence="2">Anoctamin-2</fullName>
    </submittedName>
</protein>
<keyword evidence="3" id="KW-1185">Reference proteome</keyword>
<dbReference type="InterPro" id="IPR032394">
    <property type="entry name" value="Anoct_dimer"/>
</dbReference>
<evidence type="ECO:0000313" key="3">
    <source>
        <dbReference type="Proteomes" id="UP001623348"/>
    </source>
</evidence>
<dbReference type="SUPFAM" id="SSF56219">
    <property type="entry name" value="DNase I-like"/>
    <property type="match status" value="1"/>
</dbReference>
<organism evidence="2 3">
    <name type="scientific">Grus japonensis</name>
    <name type="common">Japanese crane</name>
    <name type="synonym">Red-crowned crane</name>
    <dbReference type="NCBI Taxonomy" id="30415"/>
    <lineage>
        <taxon>Eukaryota</taxon>
        <taxon>Metazoa</taxon>
        <taxon>Chordata</taxon>
        <taxon>Craniata</taxon>
        <taxon>Vertebrata</taxon>
        <taxon>Euteleostomi</taxon>
        <taxon>Archelosauria</taxon>
        <taxon>Archosauria</taxon>
        <taxon>Dinosauria</taxon>
        <taxon>Saurischia</taxon>
        <taxon>Theropoda</taxon>
        <taxon>Coelurosauria</taxon>
        <taxon>Aves</taxon>
        <taxon>Neognathae</taxon>
        <taxon>Neoaves</taxon>
        <taxon>Gruiformes</taxon>
        <taxon>Gruidae</taxon>
        <taxon>Grus</taxon>
    </lineage>
</organism>
<dbReference type="PANTHER" id="PTHR33395:SF22">
    <property type="entry name" value="REVERSE TRANSCRIPTASE DOMAIN-CONTAINING PROTEIN"/>
    <property type="match status" value="1"/>
</dbReference>
<accession>A0ABC9VVD0</accession>
<sequence>MEGYRLFRRDRQGRQGGGVVLFVREKFDSTALAVRDDKVESLWMRNKGIEKKEDVTVVVYYSLPSQDDSTDELFYRQLGEISGSVALVLMGDFNFPDITWEYHTAVTSKSGKFLKCVEDNTLSQVFSEPARKDALLDLLFVNREGLVGDVMMYEITEEGGILKTLNEIWGKLTEPLQPQVPQQENTNMKSLSYPFSREKIYLYNIKDKDTFFDNATRSRIVREILKRTSTKARNSMGIGTLIANNVYDAAYPLHDGEYEGQNDDMNERKLLYREWARYGVFYKFQPVDLIRIYVLFEYQLFQARLLYEIGKPEQDYNTWYVVITNVKLNCDWLEEFSSFTRPDSSAELKIEDLALGLVELHVVRTGPPLQPVKVSLDGIPAHQRVNRTAQLGVISKLAEGALGPAVRVADKMLKSTSPNTDP</sequence>
<dbReference type="EMBL" id="BAAFJT010000001">
    <property type="protein sequence ID" value="GAB0177355.1"/>
    <property type="molecule type" value="Genomic_DNA"/>
</dbReference>
<reference evidence="2 3" key="1">
    <citation type="submission" date="2024-06" db="EMBL/GenBank/DDBJ databases">
        <title>The draft genome of Grus japonensis, version 3.</title>
        <authorList>
            <person name="Nabeshima K."/>
            <person name="Suzuki S."/>
            <person name="Onuma M."/>
        </authorList>
    </citation>
    <scope>NUCLEOTIDE SEQUENCE [LARGE SCALE GENOMIC DNA]</scope>
    <source>
        <strain evidence="2 3">451A</strain>
    </source>
</reference>
<dbReference type="PANTHER" id="PTHR33395">
    <property type="entry name" value="TRANSCRIPTASE, PUTATIVE-RELATED-RELATED"/>
    <property type="match status" value="1"/>
</dbReference>
<comment type="caution">
    <text evidence="2">The sequence shown here is derived from an EMBL/GenBank/DDBJ whole genome shotgun (WGS) entry which is preliminary data.</text>
</comment>
<name>A0ABC9VVD0_GRUJA</name>
<feature type="domain" description="Anoctamin dimerisation" evidence="1">
    <location>
        <begin position="157"/>
        <end position="287"/>
    </location>
</feature>
<evidence type="ECO:0000259" key="1">
    <source>
        <dbReference type="Pfam" id="PF16178"/>
    </source>
</evidence>
<dbReference type="Pfam" id="PF16178">
    <property type="entry name" value="Anoct_dimer"/>
    <property type="match status" value="1"/>
</dbReference>
<gene>
    <name evidence="2" type="ORF">GRJ2_000200700</name>
</gene>
<dbReference type="Proteomes" id="UP001623348">
    <property type="component" value="Unassembled WGS sequence"/>
</dbReference>
<dbReference type="InterPro" id="IPR036691">
    <property type="entry name" value="Endo/exonu/phosph_ase_sf"/>
</dbReference>
<proteinExistence type="predicted"/>
<dbReference type="AlphaFoldDB" id="A0ABC9VVD0"/>
<dbReference type="Gene3D" id="3.60.10.10">
    <property type="entry name" value="Endonuclease/exonuclease/phosphatase"/>
    <property type="match status" value="1"/>
</dbReference>
<evidence type="ECO:0000313" key="2">
    <source>
        <dbReference type="EMBL" id="GAB0177355.1"/>
    </source>
</evidence>